<feature type="compositionally biased region" description="Polar residues" evidence="1">
    <location>
        <begin position="93"/>
        <end position="103"/>
    </location>
</feature>
<feature type="non-terminal residue" evidence="3">
    <location>
        <position position="1"/>
    </location>
</feature>
<dbReference type="Proteomes" id="UP000326759">
    <property type="component" value="Unassembled WGS sequence"/>
</dbReference>
<reference evidence="3 4" key="1">
    <citation type="journal article" date="2019" name="PLoS Biol.">
        <title>Sex chromosomes control vertical transmission of feminizing Wolbachia symbionts in an isopod.</title>
        <authorList>
            <person name="Becking T."/>
            <person name="Chebbi M.A."/>
            <person name="Giraud I."/>
            <person name="Moumen B."/>
            <person name="Laverre T."/>
            <person name="Caubet Y."/>
            <person name="Peccoud J."/>
            <person name="Gilbert C."/>
            <person name="Cordaux R."/>
        </authorList>
    </citation>
    <scope>NUCLEOTIDE SEQUENCE [LARGE SCALE GENOMIC DNA]</scope>
    <source>
        <strain evidence="3">ANa2</strain>
        <tissue evidence="3">Whole body excluding digestive tract and cuticle</tissue>
    </source>
</reference>
<proteinExistence type="predicted"/>
<dbReference type="PANTHER" id="PTHR44665">
    <property type="entry name" value="DNAJ HOMOLOG SUBFAMILY C MEMBER 14"/>
    <property type="match status" value="1"/>
</dbReference>
<dbReference type="InterPro" id="IPR032843">
    <property type="entry name" value="Jiv"/>
</dbReference>
<keyword evidence="4" id="KW-1185">Reference proteome</keyword>
<accession>A0A5N5TCZ3</accession>
<dbReference type="PANTHER" id="PTHR44665:SF1">
    <property type="entry name" value="DNAJ HOMOLOG SUBFAMILY C MEMBER 14"/>
    <property type="match status" value="1"/>
</dbReference>
<evidence type="ECO:0000313" key="4">
    <source>
        <dbReference type="Proteomes" id="UP000326759"/>
    </source>
</evidence>
<dbReference type="OrthoDB" id="1507364at2759"/>
<feature type="domain" description="Cleavage inducing molecular chaperone Jiv" evidence="2">
    <location>
        <begin position="1"/>
        <end position="53"/>
    </location>
</feature>
<evidence type="ECO:0000313" key="3">
    <source>
        <dbReference type="EMBL" id="KAB7504421.1"/>
    </source>
</evidence>
<sequence length="114" mass="13150">GDIWAESWHMGLWWKYYACMEGAIYDISEWASCQRDNLKHLQANTHSVQYRIVSGKKNSGGKTSTPECPTDPELEEFFNNLCRERFGQDFVPGNSNQSTSSQADARRRRGKKKK</sequence>
<protein>
    <submittedName>
        <fullName evidence="3">DnaJ-like protein dnj-5</fullName>
    </submittedName>
</protein>
<name>A0A5N5TCZ3_9CRUS</name>
<evidence type="ECO:0000259" key="2">
    <source>
        <dbReference type="Pfam" id="PF14901"/>
    </source>
</evidence>
<dbReference type="InterPro" id="IPR052317">
    <property type="entry name" value="Viral_replicn-host_int_reg"/>
</dbReference>
<evidence type="ECO:0000256" key="1">
    <source>
        <dbReference type="SAM" id="MobiDB-lite"/>
    </source>
</evidence>
<comment type="caution">
    <text evidence="3">The sequence shown here is derived from an EMBL/GenBank/DDBJ whole genome shotgun (WGS) entry which is preliminary data.</text>
</comment>
<gene>
    <name evidence="3" type="primary">dnj-5</name>
    <name evidence="3" type="ORF">Anas_03271</name>
</gene>
<dbReference type="Pfam" id="PF14901">
    <property type="entry name" value="Jiv90"/>
    <property type="match status" value="1"/>
</dbReference>
<organism evidence="3 4">
    <name type="scientific">Armadillidium nasatum</name>
    <dbReference type="NCBI Taxonomy" id="96803"/>
    <lineage>
        <taxon>Eukaryota</taxon>
        <taxon>Metazoa</taxon>
        <taxon>Ecdysozoa</taxon>
        <taxon>Arthropoda</taxon>
        <taxon>Crustacea</taxon>
        <taxon>Multicrustacea</taxon>
        <taxon>Malacostraca</taxon>
        <taxon>Eumalacostraca</taxon>
        <taxon>Peracarida</taxon>
        <taxon>Isopoda</taxon>
        <taxon>Oniscidea</taxon>
        <taxon>Crinocheta</taxon>
        <taxon>Armadillidiidae</taxon>
        <taxon>Armadillidium</taxon>
    </lineage>
</organism>
<dbReference type="EMBL" id="SEYY01003188">
    <property type="protein sequence ID" value="KAB7504421.1"/>
    <property type="molecule type" value="Genomic_DNA"/>
</dbReference>
<dbReference type="AlphaFoldDB" id="A0A5N5TCZ3"/>
<feature type="region of interest" description="Disordered" evidence="1">
    <location>
        <begin position="88"/>
        <end position="114"/>
    </location>
</feature>